<reference evidence="6 7" key="1">
    <citation type="journal article" date="2014" name="Int. J. Syst. Evol. Microbiol.">
        <title>Complete genome sequence of Corynebacterium casei LMG S-19264T (=DSM 44701T), isolated from a smear-ripened cheese.</title>
        <authorList>
            <consortium name="US DOE Joint Genome Institute (JGI-PGF)"/>
            <person name="Walter F."/>
            <person name="Albersmeier A."/>
            <person name="Kalinowski J."/>
            <person name="Ruckert C."/>
        </authorList>
    </citation>
    <scope>NUCLEOTIDE SEQUENCE [LARGE SCALE GENOMIC DNA]</scope>
    <source>
        <strain evidence="6 7">CGMCC 1.12976</strain>
    </source>
</reference>
<dbReference type="InterPro" id="IPR036388">
    <property type="entry name" value="WH-like_DNA-bd_sf"/>
</dbReference>
<dbReference type="InterPro" id="IPR036390">
    <property type="entry name" value="WH_DNA-bd_sf"/>
</dbReference>
<dbReference type="SUPFAM" id="SSF53850">
    <property type="entry name" value="Periplasmic binding protein-like II"/>
    <property type="match status" value="1"/>
</dbReference>
<dbReference type="AlphaFoldDB" id="A0A917B4T0"/>
<protein>
    <submittedName>
        <fullName evidence="6">Transcriptional regulator, LysR family protein</fullName>
    </submittedName>
</protein>
<evidence type="ECO:0000256" key="2">
    <source>
        <dbReference type="ARBA" id="ARBA00023015"/>
    </source>
</evidence>
<keyword evidence="2" id="KW-0805">Transcription regulation</keyword>
<dbReference type="EMBL" id="BMGP01000002">
    <property type="protein sequence ID" value="GGF21850.1"/>
    <property type="molecule type" value="Genomic_DNA"/>
</dbReference>
<evidence type="ECO:0000256" key="3">
    <source>
        <dbReference type="ARBA" id="ARBA00023125"/>
    </source>
</evidence>
<dbReference type="SUPFAM" id="SSF46785">
    <property type="entry name" value="Winged helix' DNA-binding domain"/>
    <property type="match status" value="1"/>
</dbReference>
<keyword evidence="4" id="KW-0804">Transcription</keyword>
<dbReference type="PRINTS" id="PR00039">
    <property type="entry name" value="HTHLYSR"/>
</dbReference>
<dbReference type="GO" id="GO:0003677">
    <property type="term" value="F:DNA binding"/>
    <property type="evidence" value="ECO:0007669"/>
    <property type="project" value="UniProtKB-KW"/>
</dbReference>
<dbReference type="Pfam" id="PF03466">
    <property type="entry name" value="LysR_substrate"/>
    <property type="match status" value="1"/>
</dbReference>
<sequence>MSPEGEALVPLLAAFEAAANESHITRAAELLNLPQSTVSRRLQALEKVVGVPLFHSAGRGVQLTAQGRDLLARIRTPLRAIDEALADVKANADPESGLVRFGFPFTLGPVSVPSLLADFHVTAPHIRLRLVQGHAEALTAQLQGGSLDLAIVIPAPLELRSFALGEQPIALYVSREHPLAGRSHVDVAELADETFIANPPDYNLRSLLETWCAEAGFAPRIAFEITEFETMRSLIAHGLGVALLPAPETTHPGLVGIPLGGPSLHTRTIGLVAATTRPTPAAERLRAYLAEHAGRVIAASAR</sequence>
<keyword evidence="3" id="KW-0238">DNA-binding</keyword>
<evidence type="ECO:0000313" key="6">
    <source>
        <dbReference type="EMBL" id="GGF21850.1"/>
    </source>
</evidence>
<dbReference type="Gene3D" id="3.40.190.290">
    <property type="match status" value="1"/>
</dbReference>
<dbReference type="Gene3D" id="1.10.10.10">
    <property type="entry name" value="Winged helix-like DNA-binding domain superfamily/Winged helix DNA-binding domain"/>
    <property type="match status" value="1"/>
</dbReference>
<dbReference type="InterPro" id="IPR005119">
    <property type="entry name" value="LysR_subst-bd"/>
</dbReference>
<dbReference type="Pfam" id="PF00126">
    <property type="entry name" value="HTH_1"/>
    <property type="match status" value="1"/>
</dbReference>
<evidence type="ECO:0000313" key="7">
    <source>
        <dbReference type="Proteomes" id="UP000598775"/>
    </source>
</evidence>
<evidence type="ECO:0000256" key="1">
    <source>
        <dbReference type="ARBA" id="ARBA00009437"/>
    </source>
</evidence>
<feature type="domain" description="HTH lysR-type" evidence="5">
    <location>
        <begin position="11"/>
        <end position="64"/>
    </location>
</feature>
<organism evidence="6 7">
    <name type="scientific">Subtercola lobariae</name>
    <dbReference type="NCBI Taxonomy" id="1588641"/>
    <lineage>
        <taxon>Bacteria</taxon>
        <taxon>Bacillati</taxon>
        <taxon>Actinomycetota</taxon>
        <taxon>Actinomycetes</taxon>
        <taxon>Micrococcales</taxon>
        <taxon>Microbacteriaceae</taxon>
        <taxon>Subtercola</taxon>
    </lineage>
</organism>
<dbReference type="GO" id="GO:0032993">
    <property type="term" value="C:protein-DNA complex"/>
    <property type="evidence" value="ECO:0007669"/>
    <property type="project" value="TreeGrafter"/>
</dbReference>
<accession>A0A917B4T0</accession>
<proteinExistence type="inferred from homology"/>
<gene>
    <name evidence="6" type="ORF">GCM10011399_14460</name>
</gene>
<keyword evidence="7" id="KW-1185">Reference proteome</keyword>
<dbReference type="InterPro" id="IPR000847">
    <property type="entry name" value="LysR_HTH_N"/>
</dbReference>
<dbReference type="GO" id="GO:0003700">
    <property type="term" value="F:DNA-binding transcription factor activity"/>
    <property type="evidence" value="ECO:0007669"/>
    <property type="project" value="InterPro"/>
</dbReference>
<dbReference type="PANTHER" id="PTHR30346">
    <property type="entry name" value="TRANSCRIPTIONAL DUAL REGULATOR HCAR-RELATED"/>
    <property type="match status" value="1"/>
</dbReference>
<evidence type="ECO:0000259" key="5">
    <source>
        <dbReference type="PROSITE" id="PS50931"/>
    </source>
</evidence>
<evidence type="ECO:0000256" key="4">
    <source>
        <dbReference type="ARBA" id="ARBA00023163"/>
    </source>
</evidence>
<dbReference type="Proteomes" id="UP000598775">
    <property type="component" value="Unassembled WGS sequence"/>
</dbReference>
<name>A0A917B4T0_9MICO</name>
<comment type="similarity">
    <text evidence="1">Belongs to the LysR transcriptional regulatory family.</text>
</comment>
<comment type="caution">
    <text evidence="6">The sequence shown here is derived from an EMBL/GenBank/DDBJ whole genome shotgun (WGS) entry which is preliminary data.</text>
</comment>
<dbReference type="PANTHER" id="PTHR30346:SF28">
    <property type="entry name" value="HTH-TYPE TRANSCRIPTIONAL REGULATOR CYNR"/>
    <property type="match status" value="1"/>
</dbReference>
<dbReference type="PROSITE" id="PS50931">
    <property type="entry name" value="HTH_LYSR"/>
    <property type="match status" value="1"/>
</dbReference>